<name>A0A511SY10_MYXFU</name>
<reference evidence="2 5" key="2">
    <citation type="submission" date="2019-07" db="EMBL/GenBank/DDBJ databases">
        <title>Whole genome shotgun sequence of Myxococcus fulvus NBRC 100333.</title>
        <authorList>
            <person name="Hosoyama A."/>
            <person name="Uohara A."/>
            <person name="Ohji S."/>
            <person name="Ichikawa N."/>
        </authorList>
    </citation>
    <scope>NUCLEOTIDE SEQUENCE [LARGE SCALE GENOMIC DNA]</scope>
    <source>
        <strain evidence="2 5">NBRC 100333</strain>
    </source>
</reference>
<reference evidence="3 4" key="1">
    <citation type="submission" date="2016-10" db="EMBL/GenBank/DDBJ databases">
        <authorList>
            <person name="Varghese N."/>
            <person name="Submissions S."/>
        </authorList>
    </citation>
    <scope>NUCLEOTIDE SEQUENCE [LARGE SCALE GENOMIC DNA]</scope>
    <source>
        <strain evidence="3 4">DSM 16525</strain>
    </source>
</reference>
<dbReference type="RefSeq" id="WP_074951145.1">
    <property type="nucleotide sequence ID" value="NZ_BJXR01000014.1"/>
</dbReference>
<evidence type="ECO:0000313" key="5">
    <source>
        <dbReference type="Proteomes" id="UP000321514"/>
    </source>
</evidence>
<feature type="domain" description="DUF4240" evidence="1">
    <location>
        <begin position="10"/>
        <end position="98"/>
    </location>
</feature>
<keyword evidence="4" id="KW-1185">Reference proteome</keyword>
<dbReference type="EMBL" id="FOIB01000002">
    <property type="protein sequence ID" value="SET60205.1"/>
    <property type="molecule type" value="Genomic_DNA"/>
</dbReference>
<gene>
    <name evidence="2" type="ORF">MFU01_10750</name>
    <name evidence="3" type="ORF">SAMN05443572_102846</name>
</gene>
<dbReference type="InterPro" id="IPR025334">
    <property type="entry name" value="DUF4240"/>
</dbReference>
<dbReference type="OrthoDB" id="6200718at2"/>
<dbReference type="EMBL" id="BJXR01000014">
    <property type="protein sequence ID" value="GEN06038.1"/>
    <property type="molecule type" value="Genomic_DNA"/>
</dbReference>
<dbReference type="Pfam" id="PF14024">
    <property type="entry name" value="DUF4240"/>
    <property type="match status" value="1"/>
</dbReference>
<protein>
    <recommendedName>
        <fullName evidence="1">DUF4240 domain-containing protein</fullName>
    </recommendedName>
</protein>
<dbReference type="Proteomes" id="UP000183760">
    <property type="component" value="Unassembled WGS sequence"/>
</dbReference>
<comment type="caution">
    <text evidence="2">The sequence shown here is derived from an EMBL/GenBank/DDBJ whole genome shotgun (WGS) entry which is preliminary data.</text>
</comment>
<dbReference type="Proteomes" id="UP000321514">
    <property type="component" value="Unassembled WGS sequence"/>
</dbReference>
<proteinExistence type="predicted"/>
<evidence type="ECO:0000313" key="4">
    <source>
        <dbReference type="Proteomes" id="UP000183760"/>
    </source>
</evidence>
<evidence type="ECO:0000313" key="2">
    <source>
        <dbReference type="EMBL" id="GEN06038.1"/>
    </source>
</evidence>
<evidence type="ECO:0000259" key="1">
    <source>
        <dbReference type="Pfam" id="PF14024"/>
    </source>
</evidence>
<dbReference type="AlphaFoldDB" id="A0A511SY10"/>
<accession>A0A511SY10</accession>
<evidence type="ECO:0000313" key="3">
    <source>
        <dbReference type="EMBL" id="SET60205.1"/>
    </source>
</evidence>
<sequence length="124" mass="14278">MNEDEGSSWFWDIIRRANGQASALREILWEMNESDVARFHEEFVRTSSVLRGEPFDLMLGQEVSEDGLMDIAYWVVAQGRDFYTSVLEQPQTIPRSVSIGDPAVMHHVTVEVFDEKFGKSLDFF</sequence>
<organism evidence="2 5">
    <name type="scientific">Myxococcus fulvus</name>
    <dbReference type="NCBI Taxonomy" id="33"/>
    <lineage>
        <taxon>Bacteria</taxon>
        <taxon>Pseudomonadati</taxon>
        <taxon>Myxococcota</taxon>
        <taxon>Myxococcia</taxon>
        <taxon>Myxococcales</taxon>
        <taxon>Cystobacterineae</taxon>
        <taxon>Myxococcaceae</taxon>
        <taxon>Myxococcus</taxon>
    </lineage>
</organism>